<comment type="caution">
    <text evidence="2">The sequence shown here is derived from an EMBL/GenBank/DDBJ whole genome shotgun (WGS) entry which is preliminary data.</text>
</comment>
<protein>
    <submittedName>
        <fullName evidence="2">Uncharacterized protein</fullName>
    </submittedName>
</protein>
<reference evidence="2 3" key="1">
    <citation type="submission" date="2020-04" db="EMBL/GenBank/DDBJ databases">
        <title>Perkinsus olseni comparative genomics.</title>
        <authorList>
            <person name="Bogema D.R."/>
        </authorList>
    </citation>
    <scope>NUCLEOTIDE SEQUENCE [LARGE SCALE GENOMIC DNA]</scope>
    <source>
        <strain evidence="2 3">ATCC PRA-207</strain>
    </source>
</reference>
<evidence type="ECO:0000256" key="1">
    <source>
        <dbReference type="SAM" id="MobiDB-lite"/>
    </source>
</evidence>
<dbReference type="EMBL" id="JABANO010006703">
    <property type="protein sequence ID" value="KAF4751331.1"/>
    <property type="molecule type" value="Genomic_DNA"/>
</dbReference>
<feature type="region of interest" description="Disordered" evidence="1">
    <location>
        <begin position="235"/>
        <end position="292"/>
    </location>
</feature>
<name>A0A7J6U3J8_PEROL</name>
<proteinExistence type="predicted"/>
<dbReference type="AlphaFoldDB" id="A0A7J6U3J8"/>
<feature type="region of interest" description="Disordered" evidence="1">
    <location>
        <begin position="179"/>
        <end position="214"/>
    </location>
</feature>
<accession>A0A7J6U3J8</accession>
<evidence type="ECO:0000313" key="2">
    <source>
        <dbReference type="EMBL" id="KAF4751331.1"/>
    </source>
</evidence>
<organism evidence="2 3">
    <name type="scientific">Perkinsus olseni</name>
    <name type="common">Perkinsus atlanticus</name>
    <dbReference type="NCBI Taxonomy" id="32597"/>
    <lineage>
        <taxon>Eukaryota</taxon>
        <taxon>Sar</taxon>
        <taxon>Alveolata</taxon>
        <taxon>Perkinsozoa</taxon>
        <taxon>Perkinsea</taxon>
        <taxon>Perkinsida</taxon>
        <taxon>Perkinsidae</taxon>
        <taxon>Perkinsus</taxon>
    </lineage>
</organism>
<dbReference type="Proteomes" id="UP000553632">
    <property type="component" value="Unassembled WGS sequence"/>
</dbReference>
<gene>
    <name evidence="2" type="ORF">FOZ63_001518</name>
</gene>
<evidence type="ECO:0000313" key="3">
    <source>
        <dbReference type="Proteomes" id="UP000553632"/>
    </source>
</evidence>
<keyword evidence="3" id="KW-1185">Reference proteome</keyword>
<sequence>MASIGRKRRNRGGRYVARDELPAGTYGGIKKDGVHLSLDLPNITGFKLVVEDGTEGQEGYAAAEVQGEWIYTERNASLVWYSDHILKELRRFGSSIVLKRAPTCFHLHPRYTTTDFIKNFHTHLQLEMTSGKGYAQLIFCLQDLSVIVGIGGRKRVIDGHWLSCDYGLELFKPADGGIRPLGPQTTVSKPKRYRLSDPGSALAELPDKGEESSWGTLDVDSWLRAADTEWVDDLLDSLGGTNDEAAEPSRDSAGEGYSPSTRGGGLDMLPDVSEKDPWDTPNVDSSSEVLDTESGDRWLDSLWNTDNNVVHPMPDSPGVGYVPSSREASFVNLGAVTVQNRHMAGGQESATPSPAKIPDGLYEATDPGVGRLIKVTVKATSTPRSRTRSVELSFQSEGYRVDLSEDGMFCRDGCLELDCSDGTHDPEILILKDLLGYDKSSPELFRICPRADSLIQYGFEAHALHFRYSYGGFLHQSCILGLDSCASLSSGGSGVAPTNTALCEWV</sequence>